<feature type="domain" description="SAICAR synthetase/ADE2 N-terminal" evidence="12">
    <location>
        <begin position="7"/>
        <end position="231"/>
    </location>
</feature>
<dbReference type="InterPro" id="IPR018236">
    <property type="entry name" value="SAICAR_synthetase_CS"/>
</dbReference>
<evidence type="ECO:0000256" key="4">
    <source>
        <dbReference type="ARBA" id="ARBA00016460"/>
    </source>
</evidence>
<dbReference type="PROSITE" id="PS01057">
    <property type="entry name" value="SAICAR_SYNTHETASE_1"/>
    <property type="match status" value="1"/>
</dbReference>
<dbReference type="CDD" id="cd01415">
    <property type="entry name" value="SAICAR_synt_PurC"/>
    <property type="match status" value="1"/>
</dbReference>
<dbReference type="Proteomes" id="UP000475928">
    <property type="component" value="Unassembled WGS sequence"/>
</dbReference>
<dbReference type="SUPFAM" id="SSF56104">
    <property type="entry name" value="SAICAR synthase-like"/>
    <property type="match status" value="1"/>
</dbReference>
<sequence length="242" mass="27359">MTEKRTLLYEGKAKNLYNTDDATIVLAEYKDQATALNGKKKDQIAGKGELNNQITSLIFRELNRRGVATHFIEQISKTEQLNTKVAIIPLEVVVRNVTAGSFSKRFGIAEGIAFPKPIVEFYYKNDDLDDPFINDEHVKFLDIATDDEIAFLKKSALEIDTILTDIFAKIDLTLIDFKLEFGRLPDGSIILADEVSPDTSRLWDADNNHVDKDVYRRDLGDIIPVYQKVLTGLQAEFENEGK</sequence>
<dbReference type="EC" id="6.3.2.6" evidence="3 11"/>
<evidence type="ECO:0000256" key="6">
    <source>
        <dbReference type="ARBA" id="ARBA00022741"/>
    </source>
</evidence>
<dbReference type="UniPathway" id="UPA00074">
    <property type="reaction ID" value="UER00131"/>
</dbReference>
<dbReference type="AlphaFoldDB" id="A0A6A0B805"/>
<proteinExistence type="inferred from homology"/>
<comment type="similarity">
    <text evidence="2 11">Belongs to the SAICAR synthetase family.</text>
</comment>
<dbReference type="GO" id="GO:0009236">
    <property type="term" value="P:cobalamin biosynthetic process"/>
    <property type="evidence" value="ECO:0007669"/>
    <property type="project" value="InterPro"/>
</dbReference>
<keyword evidence="5 11" id="KW-0436">Ligase</keyword>
<dbReference type="EMBL" id="BLLH01000001">
    <property type="protein sequence ID" value="GFH39917.1"/>
    <property type="molecule type" value="Genomic_DNA"/>
</dbReference>
<evidence type="ECO:0000256" key="5">
    <source>
        <dbReference type="ARBA" id="ARBA00022598"/>
    </source>
</evidence>
<dbReference type="Gene3D" id="3.30.200.20">
    <property type="entry name" value="Phosphorylase Kinase, domain 1"/>
    <property type="match status" value="1"/>
</dbReference>
<dbReference type="Pfam" id="PF01259">
    <property type="entry name" value="SAICAR_synt"/>
    <property type="match status" value="1"/>
</dbReference>
<comment type="pathway">
    <text evidence="1 11">Purine metabolism; IMP biosynthesis via de novo pathway; 5-amino-1-(5-phospho-D-ribosyl)imidazole-4-carboxamide from 5-amino-1-(5-phospho-D-ribosyl)imidazole-4-carboxylate: step 1/2.</text>
</comment>
<evidence type="ECO:0000256" key="2">
    <source>
        <dbReference type="ARBA" id="ARBA00010190"/>
    </source>
</evidence>
<comment type="caution">
    <text evidence="13">The sequence shown here is derived from an EMBL/GenBank/DDBJ whole genome shotgun (WGS) entry which is preliminary data.</text>
</comment>
<keyword evidence="7 11" id="KW-0658">Purine biosynthesis</keyword>
<dbReference type="GO" id="GO:0006189">
    <property type="term" value="P:'de novo' IMP biosynthetic process"/>
    <property type="evidence" value="ECO:0007669"/>
    <property type="project" value="UniProtKB-UniRule"/>
</dbReference>
<evidence type="ECO:0000256" key="11">
    <source>
        <dbReference type="HAMAP-Rule" id="MF_00137"/>
    </source>
</evidence>
<dbReference type="PANTHER" id="PTHR43599:SF3">
    <property type="entry name" value="SI:DKEY-6E2.2"/>
    <property type="match status" value="1"/>
</dbReference>
<dbReference type="InterPro" id="IPR033934">
    <property type="entry name" value="SAICAR_synt_PurC"/>
</dbReference>
<evidence type="ECO:0000256" key="10">
    <source>
        <dbReference type="ARBA" id="ARBA00048475"/>
    </source>
</evidence>
<name>A0A6A0B805_9LACT</name>
<evidence type="ECO:0000256" key="9">
    <source>
        <dbReference type="ARBA" id="ARBA00030409"/>
    </source>
</evidence>
<dbReference type="HAMAP" id="MF_00137">
    <property type="entry name" value="SAICAR_synth"/>
    <property type="match status" value="1"/>
</dbReference>
<gene>
    <name evidence="11 13" type="primary">purC</name>
    <name evidence="13" type="ORF">Hs20B_03150</name>
</gene>
<dbReference type="Gene3D" id="3.30.470.20">
    <property type="entry name" value="ATP-grasp fold, B domain"/>
    <property type="match status" value="1"/>
</dbReference>
<dbReference type="InterPro" id="IPR050089">
    <property type="entry name" value="SAICAR_synthetase"/>
</dbReference>
<dbReference type="RefSeq" id="WP_172354936.1">
    <property type="nucleotide sequence ID" value="NZ_BLLH01000001.1"/>
</dbReference>
<evidence type="ECO:0000313" key="14">
    <source>
        <dbReference type="Proteomes" id="UP000475928"/>
    </source>
</evidence>
<evidence type="ECO:0000256" key="3">
    <source>
        <dbReference type="ARBA" id="ARBA00012217"/>
    </source>
</evidence>
<dbReference type="NCBIfam" id="TIGR00081">
    <property type="entry name" value="purC"/>
    <property type="match status" value="1"/>
</dbReference>
<evidence type="ECO:0000256" key="7">
    <source>
        <dbReference type="ARBA" id="ARBA00022755"/>
    </source>
</evidence>
<dbReference type="GO" id="GO:0005524">
    <property type="term" value="F:ATP binding"/>
    <property type="evidence" value="ECO:0007669"/>
    <property type="project" value="UniProtKB-KW"/>
</dbReference>
<keyword evidence="6 11" id="KW-0547">Nucleotide-binding</keyword>
<dbReference type="GO" id="GO:0004639">
    <property type="term" value="F:phosphoribosylaminoimidazolesuccinocarboxamide synthase activity"/>
    <property type="evidence" value="ECO:0007669"/>
    <property type="project" value="UniProtKB-UniRule"/>
</dbReference>
<dbReference type="FunFam" id="3.30.470.20:FF:000006">
    <property type="entry name" value="Phosphoribosylaminoimidazole-succinocarboxamide synthase"/>
    <property type="match status" value="1"/>
</dbReference>
<dbReference type="PANTHER" id="PTHR43599">
    <property type="entry name" value="MULTIFUNCTIONAL PROTEIN ADE2"/>
    <property type="match status" value="1"/>
</dbReference>
<protein>
    <recommendedName>
        <fullName evidence="4 11">Phosphoribosylaminoimidazole-succinocarboxamide synthase</fullName>
        <ecNumber evidence="3 11">6.3.2.6</ecNumber>
    </recommendedName>
    <alternativeName>
        <fullName evidence="9 11">SAICAR synthetase</fullName>
    </alternativeName>
</protein>
<evidence type="ECO:0000256" key="1">
    <source>
        <dbReference type="ARBA" id="ARBA00004672"/>
    </source>
</evidence>
<comment type="catalytic activity">
    <reaction evidence="10 11">
        <text>5-amino-1-(5-phospho-D-ribosyl)imidazole-4-carboxylate + L-aspartate + ATP = (2S)-2-[5-amino-1-(5-phospho-beta-D-ribosyl)imidazole-4-carboxamido]succinate + ADP + phosphate + 2 H(+)</text>
        <dbReference type="Rhea" id="RHEA:22628"/>
        <dbReference type="ChEBI" id="CHEBI:15378"/>
        <dbReference type="ChEBI" id="CHEBI:29991"/>
        <dbReference type="ChEBI" id="CHEBI:30616"/>
        <dbReference type="ChEBI" id="CHEBI:43474"/>
        <dbReference type="ChEBI" id="CHEBI:58443"/>
        <dbReference type="ChEBI" id="CHEBI:77657"/>
        <dbReference type="ChEBI" id="CHEBI:456216"/>
        <dbReference type="EC" id="6.3.2.6"/>
    </reaction>
</comment>
<reference evidence="13 14" key="1">
    <citation type="submission" date="2020-02" db="EMBL/GenBank/DDBJ databases">
        <title>Draft genome sequence of Lactococcus sp. Hs20B0-1.</title>
        <authorList>
            <person name="Noda S."/>
            <person name="Yuki M."/>
            <person name="Ohkuma M."/>
        </authorList>
    </citation>
    <scope>NUCLEOTIDE SEQUENCE [LARGE SCALE GENOMIC DNA]</scope>
    <source>
        <strain evidence="13 14">Hs20B0-1</strain>
    </source>
</reference>
<evidence type="ECO:0000313" key="13">
    <source>
        <dbReference type="EMBL" id="GFH39917.1"/>
    </source>
</evidence>
<evidence type="ECO:0000256" key="8">
    <source>
        <dbReference type="ARBA" id="ARBA00022840"/>
    </source>
</evidence>
<keyword evidence="8 11" id="KW-0067">ATP-binding</keyword>
<dbReference type="InterPro" id="IPR028923">
    <property type="entry name" value="SAICAR_synt/ADE2_N"/>
</dbReference>
<dbReference type="FunFam" id="3.30.200.20:FF:000189">
    <property type="entry name" value="Phosphoribosylaminoimidazole-succinocarboxamide synthase"/>
    <property type="match status" value="1"/>
</dbReference>
<accession>A0A6A0B805</accession>
<dbReference type="InterPro" id="IPR001636">
    <property type="entry name" value="SAICAR_synth"/>
</dbReference>
<organism evidence="13 14">
    <name type="scientific">Pseudolactococcus insecticola</name>
    <dbReference type="NCBI Taxonomy" id="2709158"/>
    <lineage>
        <taxon>Bacteria</taxon>
        <taxon>Bacillati</taxon>
        <taxon>Bacillota</taxon>
        <taxon>Bacilli</taxon>
        <taxon>Lactobacillales</taxon>
        <taxon>Streptococcaceae</taxon>
        <taxon>Pseudolactococcus</taxon>
    </lineage>
</organism>
<evidence type="ECO:0000259" key="12">
    <source>
        <dbReference type="Pfam" id="PF01259"/>
    </source>
</evidence>
<keyword evidence="14" id="KW-1185">Reference proteome</keyword>
<dbReference type="PROSITE" id="PS01058">
    <property type="entry name" value="SAICAR_SYNTHETASE_2"/>
    <property type="match status" value="1"/>
</dbReference>